<dbReference type="PANTHER" id="PTHR43065">
    <property type="entry name" value="SENSOR HISTIDINE KINASE"/>
    <property type="match status" value="1"/>
</dbReference>
<dbReference type="InterPro" id="IPR004358">
    <property type="entry name" value="Sig_transdc_His_kin-like_C"/>
</dbReference>
<accession>A0A3B1A148</accession>
<keyword evidence="7 15" id="KW-0812">Transmembrane</keyword>
<dbReference type="CDD" id="cd00130">
    <property type="entry name" value="PAS"/>
    <property type="match status" value="1"/>
</dbReference>
<keyword evidence="12" id="KW-0902">Two-component regulatory system</keyword>
<dbReference type="InterPro" id="IPR036097">
    <property type="entry name" value="HisK_dim/P_sf"/>
</dbReference>
<dbReference type="EC" id="2.7.13.3" evidence="3"/>
<dbReference type="Gene3D" id="3.30.450.20">
    <property type="entry name" value="PAS domain"/>
    <property type="match status" value="1"/>
</dbReference>
<evidence type="ECO:0000256" key="12">
    <source>
        <dbReference type="ARBA" id="ARBA00023012"/>
    </source>
</evidence>
<keyword evidence="13 15" id="KW-0472">Membrane</keyword>
<keyword evidence="14" id="KW-0175">Coiled coil</keyword>
<dbReference type="Gene3D" id="6.10.340.10">
    <property type="match status" value="1"/>
</dbReference>
<comment type="catalytic activity">
    <reaction evidence="1">
        <text>ATP + protein L-histidine = ADP + protein N-phospho-L-histidine.</text>
        <dbReference type="EC" id="2.7.13.3"/>
    </reaction>
</comment>
<feature type="transmembrane region" description="Helical" evidence="15">
    <location>
        <begin position="299"/>
        <end position="321"/>
    </location>
</feature>
<feature type="transmembrane region" description="Helical" evidence="15">
    <location>
        <begin position="25"/>
        <end position="46"/>
    </location>
</feature>
<dbReference type="SUPFAM" id="SSF55785">
    <property type="entry name" value="PYP-like sensor domain (PAS domain)"/>
    <property type="match status" value="1"/>
</dbReference>
<dbReference type="CDD" id="cd06225">
    <property type="entry name" value="HAMP"/>
    <property type="match status" value="1"/>
</dbReference>
<dbReference type="SUPFAM" id="SSF47384">
    <property type="entry name" value="Homodimeric domain of signal transducing histidine kinase"/>
    <property type="match status" value="1"/>
</dbReference>
<dbReference type="AlphaFoldDB" id="A0A3B1A148"/>
<feature type="domain" description="HAMP" evidence="17">
    <location>
        <begin position="324"/>
        <end position="376"/>
    </location>
</feature>
<dbReference type="SMART" id="SM00304">
    <property type="entry name" value="HAMP"/>
    <property type="match status" value="1"/>
</dbReference>
<gene>
    <name evidence="18" type="ORF">MNBD_GAMMA18-286</name>
</gene>
<keyword evidence="8" id="KW-0547">Nucleotide-binding</keyword>
<organism evidence="18">
    <name type="scientific">hydrothermal vent metagenome</name>
    <dbReference type="NCBI Taxonomy" id="652676"/>
    <lineage>
        <taxon>unclassified sequences</taxon>
        <taxon>metagenomes</taxon>
        <taxon>ecological metagenomes</taxon>
    </lineage>
</organism>
<dbReference type="InterPro" id="IPR000014">
    <property type="entry name" value="PAS"/>
</dbReference>
<dbReference type="PRINTS" id="PR00344">
    <property type="entry name" value="BCTRLSENSOR"/>
</dbReference>
<dbReference type="SMART" id="SM00388">
    <property type="entry name" value="HisKA"/>
    <property type="match status" value="1"/>
</dbReference>
<dbReference type="InterPro" id="IPR035965">
    <property type="entry name" value="PAS-like_dom_sf"/>
</dbReference>
<reference evidence="18" key="1">
    <citation type="submission" date="2018-06" db="EMBL/GenBank/DDBJ databases">
        <authorList>
            <person name="Zhirakovskaya E."/>
        </authorList>
    </citation>
    <scope>NUCLEOTIDE SEQUENCE</scope>
</reference>
<evidence type="ECO:0000256" key="15">
    <source>
        <dbReference type="SAM" id="Phobius"/>
    </source>
</evidence>
<dbReference type="Gene3D" id="1.10.287.130">
    <property type="match status" value="1"/>
</dbReference>
<dbReference type="SUPFAM" id="SSF158472">
    <property type="entry name" value="HAMP domain-like"/>
    <property type="match status" value="1"/>
</dbReference>
<evidence type="ECO:0000256" key="11">
    <source>
        <dbReference type="ARBA" id="ARBA00022989"/>
    </source>
</evidence>
<feature type="coiled-coil region" evidence="14">
    <location>
        <begin position="364"/>
        <end position="391"/>
    </location>
</feature>
<evidence type="ECO:0000256" key="10">
    <source>
        <dbReference type="ARBA" id="ARBA00022840"/>
    </source>
</evidence>
<comment type="subcellular location">
    <subcellularLocation>
        <location evidence="2">Cell membrane</location>
        <topology evidence="2">Multi-pass membrane protein</topology>
    </subcellularLocation>
</comment>
<dbReference type="GO" id="GO:0005886">
    <property type="term" value="C:plasma membrane"/>
    <property type="evidence" value="ECO:0007669"/>
    <property type="project" value="UniProtKB-SubCell"/>
</dbReference>
<dbReference type="CDD" id="cd00082">
    <property type="entry name" value="HisKA"/>
    <property type="match status" value="1"/>
</dbReference>
<evidence type="ECO:0000256" key="6">
    <source>
        <dbReference type="ARBA" id="ARBA00022679"/>
    </source>
</evidence>
<dbReference type="InterPro" id="IPR005467">
    <property type="entry name" value="His_kinase_dom"/>
</dbReference>
<dbReference type="InterPro" id="IPR003594">
    <property type="entry name" value="HATPase_dom"/>
</dbReference>
<dbReference type="GO" id="GO:0005524">
    <property type="term" value="F:ATP binding"/>
    <property type="evidence" value="ECO:0007669"/>
    <property type="project" value="UniProtKB-KW"/>
</dbReference>
<evidence type="ECO:0000256" key="8">
    <source>
        <dbReference type="ARBA" id="ARBA00022741"/>
    </source>
</evidence>
<sequence>MNENIEPKTSGNMNRVQRYLQRQPLLSLLPVVLLFLIMLSSLTLLSDATQNSERFERLYLQLLVINIIGMLIFILLISLRIARFIGDFRKNAIGSRLALRLVTMFLLVSIVPVSAVYYFSLQFLEKGIDSWFDVRIEQALQDALNLSRNSMDLRIKQLIKETSTVVNELRKSKKYHVTHLTSLHRKSDSTELTLMTANGRTIASSTLDGTDILPQKPNDAILMQVRQGYNYVGLEPNQDGQLIIRVVSLITADNTFNEPRILQALYTLPKRTSTLLDSVNDSFAYYNEMVYLRGPLKNSFTLTLSLVLLLTLLTAIWVALFSSQRLVEPIRVLALGTRAVAAGDYNQQLPLTSYDEFGTLVNSFNDMTRKIAQARDEVSNSQQQIEKERAYLRAVLGGLTSGVLTFDDRYRVRTVNTTARQILEVDFEPLMGKHIALLGKRNEHMHDFSHEMRQQFEQQTRNWQIQITIFTTRGRKVLMCHGTRLAERRRGGSGYVLVIDDITGLLQAQRDAAWSEVARRLAHEIKNPLTPIQLAAERMRHRYLDTLSSADGQLLDRSTHTIIQQVQAMEEMVKAFSDYAYTPKLQLAKLDLNQLIDDVLELYRGNTKVTFKQQLAPELGELQGDKGRLRQLLHNLIKNGVEAVATQADGQISITTVRHGEYPNGYIELTIDDNGPGIPETLLKQLFDPYVTNKPKGTGLGLAIVKKIIEEHGGIVTAHNRPQGGAHMALRLPLHYNAPLPEDPIRQQPPTQLESE</sequence>
<evidence type="ECO:0000313" key="18">
    <source>
        <dbReference type="EMBL" id="VAW87454.1"/>
    </source>
</evidence>
<dbReference type="Pfam" id="PF19312">
    <property type="entry name" value="NtrY_N"/>
    <property type="match status" value="1"/>
</dbReference>
<keyword evidence="6 18" id="KW-0808">Transferase</keyword>
<dbReference type="Pfam" id="PF00672">
    <property type="entry name" value="HAMP"/>
    <property type="match status" value="1"/>
</dbReference>
<keyword evidence="11 15" id="KW-1133">Transmembrane helix</keyword>
<dbReference type="PROSITE" id="PS50109">
    <property type="entry name" value="HIS_KIN"/>
    <property type="match status" value="1"/>
</dbReference>
<keyword evidence="4" id="KW-1003">Cell membrane</keyword>
<evidence type="ECO:0000256" key="7">
    <source>
        <dbReference type="ARBA" id="ARBA00022692"/>
    </source>
</evidence>
<dbReference type="InterPro" id="IPR045671">
    <property type="entry name" value="NtrY-like_N"/>
</dbReference>
<dbReference type="Gene3D" id="3.30.565.10">
    <property type="entry name" value="Histidine kinase-like ATPase, C-terminal domain"/>
    <property type="match status" value="1"/>
</dbReference>
<evidence type="ECO:0000256" key="4">
    <source>
        <dbReference type="ARBA" id="ARBA00022475"/>
    </source>
</evidence>
<dbReference type="GO" id="GO:0000155">
    <property type="term" value="F:phosphorelay sensor kinase activity"/>
    <property type="evidence" value="ECO:0007669"/>
    <property type="project" value="InterPro"/>
</dbReference>
<keyword evidence="5" id="KW-0597">Phosphoprotein</keyword>
<dbReference type="InterPro" id="IPR003661">
    <property type="entry name" value="HisK_dim/P_dom"/>
</dbReference>
<dbReference type="SMART" id="SM00387">
    <property type="entry name" value="HATPase_c"/>
    <property type="match status" value="1"/>
</dbReference>
<dbReference type="PIRSF" id="PIRSF037532">
    <property type="entry name" value="STHK_NtrY"/>
    <property type="match status" value="1"/>
</dbReference>
<evidence type="ECO:0000256" key="1">
    <source>
        <dbReference type="ARBA" id="ARBA00000085"/>
    </source>
</evidence>
<dbReference type="InterPro" id="IPR013656">
    <property type="entry name" value="PAS_4"/>
</dbReference>
<dbReference type="Pfam" id="PF02518">
    <property type="entry name" value="HATPase_c"/>
    <property type="match status" value="1"/>
</dbReference>
<keyword evidence="9" id="KW-0418">Kinase</keyword>
<evidence type="ECO:0000256" key="5">
    <source>
        <dbReference type="ARBA" id="ARBA00022553"/>
    </source>
</evidence>
<dbReference type="Pfam" id="PF00512">
    <property type="entry name" value="HisKA"/>
    <property type="match status" value="1"/>
</dbReference>
<feature type="transmembrane region" description="Helical" evidence="15">
    <location>
        <begin position="97"/>
        <end position="119"/>
    </location>
</feature>
<dbReference type="PANTHER" id="PTHR43065:SF10">
    <property type="entry name" value="PEROXIDE STRESS-ACTIVATED HISTIDINE KINASE MAK3"/>
    <property type="match status" value="1"/>
</dbReference>
<name>A0A3B1A148_9ZZZZ</name>
<feature type="transmembrane region" description="Helical" evidence="15">
    <location>
        <begin position="58"/>
        <end position="77"/>
    </location>
</feature>
<dbReference type="InterPro" id="IPR003660">
    <property type="entry name" value="HAMP_dom"/>
</dbReference>
<dbReference type="InterPro" id="IPR017232">
    <property type="entry name" value="NtrY"/>
</dbReference>
<dbReference type="EMBL" id="UOFP01000184">
    <property type="protein sequence ID" value="VAW87454.1"/>
    <property type="molecule type" value="Genomic_DNA"/>
</dbReference>
<keyword evidence="10" id="KW-0067">ATP-binding</keyword>
<feature type="domain" description="Histidine kinase" evidence="16">
    <location>
        <begin position="520"/>
        <end position="736"/>
    </location>
</feature>
<evidence type="ECO:0000256" key="9">
    <source>
        <dbReference type="ARBA" id="ARBA00022777"/>
    </source>
</evidence>
<evidence type="ECO:0000256" key="2">
    <source>
        <dbReference type="ARBA" id="ARBA00004651"/>
    </source>
</evidence>
<evidence type="ECO:0000256" key="3">
    <source>
        <dbReference type="ARBA" id="ARBA00012438"/>
    </source>
</evidence>
<evidence type="ECO:0000256" key="13">
    <source>
        <dbReference type="ARBA" id="ARBA00023136"/>
    </source>
</evidence>
<evidence type="ECO:0000259" key="16">
    <source>
        <dbReference type="PROSITE" id="PS50109"/>
    </source>
</evidence>
<dbReference type="InterPro" id="IPR036890">
    <property type="entry name" value="HATPase_C_sf"/>
</dbReference>
<protein>
    <recommendedName>
        <fullName evidence="3">histidine kinase</fullName>
        <ecNumber evidence="3">2.7.13.3</ecNumber>
    </recommendedName>
</protein>
<evidence type="ECO:0000259" key="17">
    <source>
        <dbReference type="PROSITE" id="PS50885"/>
    </source>
</evidence>
<dbReference type="Pfam" id="PF08448">
    <property type="entry name" value="PAS_4"/>
    <property type="match status" value="1"/>
</dbReference>
<dbReference type="PROSITE" id="PS50885">
    <property type="entry name" value="HAMP"/>
    <property type="match status" value="1"/>
</dbReference>
<evidence type="ECO:0000256" key="14">
    <source>
        <dbReference type="SAM" id="Coils"/>
    </source>
</evidence>
<dbReference type="SUPFAM" id="SSF55874">
    <property type="entry name" value="ATPase domain of HSP90 chaperone/DNA topoisomerase II/histidine kinase"/>
    <property type="match status" value="1"/>
</dbReference>
<proteinExistence type="predicted"/>